<dbReference type="CDD" id="cd08249">
    <property type="entry name" value="enoyl_reductase_like"/>
    <property type="match status" value="1"/>
</dbReference>
<dbReference type="Gene3D" id="3.40.50.720">
    <property type="entry name" value="NAD(P)-binding Rossmann-like Domain"/>
    <property type="match status" value="1"/>
</dbReference>
<name>A0AAN8P152_9PEZI</name>
<dbReference type="SUPFAM" id="SSF51735">
    <property type="entry name" value="NAD(P)-binding Rossmann-fold domains"/>
    <property type="match status" value="1"/>
</dbReference>
<keyword evidence="5" id="KW-1185">Reference proteome</keyword>
<protein>
    <recommendedName>
        <fullName evidence="3">Enoyl reductase (ER) domain-containing protein</fullName>
    </recommendedName>
</protein>
<dbReference type="SUPFAM" id="SSF50129">
    <property type="entry name" value="GroES-like"/>
    <property type="match status" value="1"/>
</dbReference>
<dbReference type="InterPro" id="IPR036291">
    <property type="entry name" value="NAD(P)-bd_dom_sf"/>
</dbReference>
<dbReference type="GO" id="GO:0016651">
    <property type="term" value="F:oxidoreductase activity, acting on NAD(P)H"/>
    <property type="evidence" value="ECO:0007669"/>
    <property type="project" value="InterPro"/>
</dbReference>
<dbReference type="Gene3D" id="3.90.180.10">
    <property type="entry name" value="Medium-chain alcohol dehydrogenases, catalytic domain"/>
    <property type="match status" value="1"/>
</dbReference>
<gene>
    <name evidence="4" type="ORF">TWF718_000424</name>
</gene>
<dbReference type="AlphaFoldDB" id="A0AAN8P152"/>
<evidence type="ECO:0000259" key="3">
    <source>
        <dbReference type="SMART" id="SM00829"/>
    </source>
</evidence>
<dbReference type="Pfam" id="PF08240">
    <property type="entry name" value="ADH_N"/>
    <property type="match status" value="1"/>
</dbReference>
<evidence type="ECO:0000256" key="2">
    <source>
        <dbReference type="ARBA" id="ARBA00023002"/>
    </source>
</evidence>
<dbReference type="EMBL" id="JAVHNR010000001">
    <property type="protein sequence ID" value="KAK6356050.1"/>
    <property type="molecule type" value="Genomic_DNA"/>
</dbReference>
<comment type="caution">
    <text evidence="4">The sequence shown here is derived from an EMBL/GenBank/DDBJ whole genome shotgun (WGS) entry which is preliminary data.</text>
</comment>
<evidence type="ECO:0000313" key="4">
    <source>
        <dbReference type="EMBL" id="KAK6356050.1"/>
    </source>
</evidence>
<dbReference type="PANTHER" id="PTHR45348:SF5">
    <property type="entry name" value="OXIDOREDUCTASE, PUTATIVE (AFU_ORTHOLOGUE AFUA_8G01420)-RELATED"/>
    <property type="match status" value="1"/>
</dbReference>
<dbReference type="InterPro" id="IPR020843">
    <property type="entry name" value="ER"/>
</dbReference>
<proteinExistence type="inferred from homology"/>
<organism evidence="4 5">
    <name type="scientific">Orbilia javanica</name>
    <dbReference type="NCBI Taxonomy" id="47235"/>
    <lineage>
        <taxon>Eukaryota</taxon>
        <taxon>Fungi</taxon>
        <taxon>Dikarya</taxon>
        <taxon>Ascomycota</taxon>
        <taxon>Pezizomycotina</taxon>
        <taxon>Orbiliomycetes</taxon>
        <taxon>Orbiliales</taxon>
        <taxon>Orbiliaceae</taxon>
        <taxon>Orbilia</taxon>
    </lineage>
</organism>
<comment type="similarity">
    <text evidence="1">Belongs to the zinc-containing alcohol dehydrogenase family.</text>
</comment>
<dbReference type="InterPro" id="IPR011032">
    <property type="entry name" value="GroES-like_sf"/>
</dbReference>
<reference evidence="4 5" key="1">
    <citation type="submission" date="2019-10" db="EMBL/GenBank/DDBJ databases">
        <authorList>
            <person name="Palmer J.M."/>
        </authorList>
    </citation>
    <scope>NUCLEOTIDE SEQUENCE [LARGE SCALE GENOMIC DNA]</scope>
    <source>
        <strain evidence="4 5">TWF718</strain>
    </source>
</reference>
<sequence length="352" mass="37732">MKELLVTKDESGKVIGEIVDVPKPTAQANQVLIKVVVTGTNPKDWKYIGGDGPPVNAGDDIAGIVDSVGPNVIDFKPGDRVAAFHVMGDPHGSFGEYAIAPDHTTFLIPENISLEDAATIPLVAFTSAIALYQELLLPLPWSRGTEPHNPKGRNPIPFVVYGGTTSVGLTALKLARLSGLYPIIAIAGASKGIIEKEDLADVIIDYRNNDDIAGDIKKALDGKQLFHAFDAYTEHPSTQPLAENLDPKGRVTGILPYEQPLPHGHTSKMTYVGSVHKHYPPFPAEDAAVDAGFGYVFSRYLTRLLAQEKFKPHPIKVLEGGLGGIVDGLNQLREGKVNGSKLVARIADTEGL</sequence>
<dbReference type="InterPro" id="IPR013154">
    <property type="entry name" value="ADH-like_N"/>
</dbReference>
<dbReference type="InterPro" id="IPR047122">
    <property type="entry name" value="Trans-enoyl_RdTase-like"/>
</dbReference>
<feature type="domain" description="Enoyl reductase (ER)" evidence="3">
    <location>
        <begin position="16"/>
        <end position="344"/>
    </location>
</feature>
<dbReference type="SMART" id="SM00829">
    <property type="entry name" value="PKS_ER"/>
    <property type="match status" value="1"/>
</dbReference>
<dbReference type="Proteomes" id="UP001313282">
    <property type="component" value="Unassembled WGS sequence"/>
</dbReference>
<dbReference type="PANTHER" id="PTHR45348">
    <property type="entry name" value="HYPOTHETICAL OXIDOREDUCTASE (EUROFUNG)"/>
    <property type="match status" value="1"/>
</dbReference>
<accession>A0AAN8P152</accession>
<keyword evidence="2" id="KW-0560">Oxidoreductase</keyword>
<evidence type="ECO:0000256" key="1">
    <source>
        <dbReference type="ARBA" id="ARBA00008072"/>
    </source>
</evidence>
<evidence type="ECO:0000313" key="5">
    <source>
        <dbReference type="Proteomes" id="UP001313282"/>
    </source>
</evidence>